<evidence type="ECO:0000313" key="9">
    <source>
        <dbReference type="EMBL" id="MBD1428055.1"/>
    </source>
</evidence>
<dbReference type="EMBL" id="JACOIJ010000001">
    <property type="protein sequence ID" value="MBD1428055.1"/>
    <property type="molecule type" value="Genomic_DNA"/>
</dbReference>
<keyword evidence="6 8" id="KW-1133">Transmembrane helix</keyword>
<organism evidence="9 10">
    <name type="scientific">Sphingobacterium litopenaei</name>
    <dbReference type="NCBI Taxonomy" id="2763500"/>
    <lineage>
        <taxon>Bacteria</taxon>
        <taxon>Pseudomonadati</taxon>
        <taxon>Bacteroidota</taxon>
        <taxon>Sphingobacteriia</taxon>
        <taxon>Sphingobacteriales</taxon>
        <taxon>Sphingobacteriaceae</taxon>
        <taxon>Sphingobacterium</taxon>
    </lineage>
</organism>
<feature type="transmembrane region" description="Helical" evidence="8">
    <location>
        <begin position="29"/>
        <end position="48"/>
    </location>
</feature>
<dbReference type="RefSeq" id="WP_190301109.1">
    <property type="nucleotide sequence ID" value="NZ_JACOIJ010000001.1"/>
</dbReference>
<keyword evidence="3" id="KW-0813">Transport</keyword>
<evidence type="ECO:0000256" key="6">
    <source>
        <dbReference type="ARBA" id="ARBA00022989"/>
    </source>
</evidence>
<name>A0ABR7Y9S9_9SPHI</name>
<gene>
    <name evidence="9" type="ORF">H8B04_00485</name>
</gene>
<evidence type="ECO:0000256" key="8">
    <source>
        <dbReference type="SAM" id="Phobius"/>
    </source>
</evidence>
<evidence type="ECO:0000313" key="10">
    <source>
        <dbReference type="Proteomes" id="UP000651271"/>
    </source>
</evidence>
<dbReference type="PANTHER" id="PTHR36838:SF1">
    <property type="entry name" value="SLR1864 PROTEIN"/>
    <property type="match status" value="1"/>
</dbReference>
<dbReference type="Proteomes" id="UP000651271">
    <property type="component" value="Unassembled WGS sequence"/>
</dbReference>
<feature type="transmembrane region" description="Helical" evidence="8">
    <location>
        <begin position="248"/>
        <end position="268"/>
    </location>
</feature>
<accession>A0ABR7Y9S9</accession>
<dbReference type="InterPro" id="IPR004776">
    <property type="entry name" value="Mem_transp_PIN-like"/>
</dbReference>
<feature type="transmembrane region" description="Helical" evidence="8">
    <location>
        <begin position="89"/>
        <end position="109"/>
    </location>
</feature>
<evidence type="ECO:0000256" key="4">
    <source>
        <dbReference type="ARBA" id="ARBA00022475"/>
    </source>
</evidence>
<reference evidence="9 10" key="1">
    <citation type="submission" date="2020-08" db="EMBL/GenBank/DDBJ databases">
        <title>Sphingobacterium sp. DN04309 isolated from aquaculture water.</title>
        <authorList>
            <person name="Zhang M."/>
        </authorList>
    </citation>
    <scope>NUCLEOTIDE SEQUENCE [LARGE SCALE GENOMIC DNA]</scope>
    <source>
        <strain evidence="9 10">DN04309</strain>
    </source>
</reference>
<feature type="transmembrane region" description="Helical" evidence="8">
    <location>
        <begin position="54"/>
        <end position="77"/>
    </location>
</feature>
<keyword evidence="4" id="KW-1003">Cell membrane</keyword>
<feature type="transmembrane region" description="Helical" evidence="8">
    <location>
        <begin position="121"/>
        <end position="141"/>
    </location>
</feature>
<evidence type="ECO:0000256" key="2">
    <source>
        <dbReference type="ARBA" id="ARBA00010145"/>
    </source>
</evidence>
<dbReference type="PANTHER" id="PTHR36838">
    <property type="entry name" value="AUXIN EFFLUX CARRIER FAMILY PROTEIN"/>
    <property type="match status" value="1"/>
</dbReference>
<protein>
    <submittedName>
        <fullName evidence="9">AEC family transporter</fullName>
    </submittedName>
</protein>
<keyword evidence="10" id="KW-1185">Reference proteome</keyword>
<feature type="transmembrane region" description="Helical" evidence="8">
    <location>
        <begin position="280"/>
        <end position="300"/>
    </location>
</feature>
<feature type="transmembrane region" description="Helical" evidence="8">
    <location>
        <begin position="6"/>
        <end position="22"/>
    </location>
</feature>
<keyword evidence="7 8" id="KW-0472">Membrane</keyword>
<evidence type="ECO:0000256" key="7">
    <source>
        <dbReference type="ARBA" id="ARBA00023136"/>
    </source>
</evidence>
<feature type="transmembrane region" description="Helical" evidence="8">
    <location>
        <begin position="186"/>
        <end position="208"/>
    </location>
</feature>
<evidence type="ECO:0000256" key="5">
    <source>
        <dbReference type="ARBA" id="ARBA00022692"/>
    </source>
</evidence>
<sequence length="304" mass="34435">MSNFIVIFLCLLFGYLFRYFKLTKKGGHLAINTWVIYVGLPSIALKYIPQINWSFNYVYTAALPFAGFGLSYVFFRFLNRWTKFSKRTLYTLIIVAGLSNTSFIGFPLVSTYYGEEFLKVAIVSDQVTFFTLSLFGVLLAASCKDIFASDKEKYEYIFKRILTFPPLIACFLALIFHSYLENETLNSVFSSFAATVSPMALFSIGMQLNFKRISHELNALYAGVVMKLLIIPIFAIGTFYAMGLHGDFFRVSVFEMTMPCLVASSIVVEKFGLNVKFANTLIGISIIIGIFLSFVWYSVINTLL</sequence>
<proteinExistence type="inferred from homology"/>
<comment type="similarity">
    <text evidence="2">Belongs to the auxin efflux carrier (TC 2.A.69) family.</text>
</comment>
<keyword evidence="5 8" id="KW-0812">Transmembrane</keyword>
<comment type="caution">
    <text evidence="9">The sequence shown here is derived from an EMBL/GenBank/DDBJ whole genome shotgun (WGS) entry which is preliminary data.</text>
</comment>
<evidence type="ECO:0000256" key="1">
    <source>
        <dbReference type="ARBA" id="ARBA00004651"/>
    </source>
</evidence>
<dbReference type="Gene3D" id="1.20.1530.20">
    <property type="match status" value="1"/>
</dbReference>
<comment type="subcellular location">
    <subcellularLocation>
        <location evidence="1">Cell membrane</location>
        <topology evidence="1">Multi-pass membrane protein</topology>
    </subcellularLocation>
</comment>
<evidence type="ECO:0000256" key="3">
    <source>
        <dbReference type="ARBA" id="ARBA00022448"/>
    </source>
</evidence>
<feature type="transmembrane region" description="Helical" evidence="8">
    <location>
        <begin position="161"/>
        <end position="180"/>
    </location>
</feature>
<dbReference type="InterPro" id="IPR038770">
    <property type="entry name" value="Na+/solute_symporter_sf"/>
</dbReference>
<dbReference type="Pfam" id="PF03547">
    <property type="entry name" value="Mem_trans"/>
    <property type="match status" value="1"/>
</dbReference>
<feature type="transmembrane region" description="Helical" evidence="8">
    <location>
        <begin position="220"/>
        <end position="242"/>
    </location>
</feature>